<dbReference type="Gene3D" id="1.20.120.1510">
    <property type="match status" value="1"/>
</dbReference>
<dbReference type="AlphaFoldDB" id="A0A4Q9VXF1"/>
<dbReference type="SUPFAM" id="SSF81301">
    <property type="entry name" value="Nucleotidyltransferase"/>
    <property type="match status" value="2"/>
</dbReference>
<dbReference type="Gene3D" id="1.20.120.330">
    <property type="entry name" value="Nucleotidyltransferases domain 2"/>
    <property type="match status" value="2"/>
</dbReference>
<comment type="similarity">
    <text evidence="7">Belongs to the GlnE family.</text>
</comment>
<dbReference type="HAMAP" id="MF_00802">
    <property type="entry name" value="GlnE"/>
    <property type="match status" value="1"/>
</dbReference>
<proteinExistence type="inferred from homology"/>
<comment type="catalytic activity">
    <reaction evidence="7">
        <text>[glutamine synthetase]-O(4)-(5'-adenylyl)-L-tyrosine + phosphate = [glutamine synthetase]-L-tyrosine + ADP</text>
        <dbReference type="Rhea" id="RHEA:43716"/>
        <dbReference type="Rhea" id="RHEA-COMP:10660"/>
        <dbReference type="Rhea" id="RHEA-COMP:10661"/>
        <dbReference type="ChEBI" id="CHEBI:43474"/>
        <dbReference type="ChEBI" id="CHEBI:46858"/>
        <dbReference type="ChEBI" id="CHEBI:83624"/>
        <dbReference type="ChEBI" id="CHEBI:456216"/>
        <dbReference type="EC" id="2.7.7.89"/>
    </reaction>
</comment>
<protein>
    <recommendedName>
        <fullName evidence="7">Bifunctional glutamine synthetase adenylyltransferase/adenylyl-removing enzyme</fullName>
    </recommendedName>
    <alternativeName>
        <fullName evidence="7">ATP:glutamine synthetase adenylyltransferase</fullName>
    </alternativeName>
    <alternativeName>
        <fullName evidence="7">ATase</fullName>
    </alternativeName>
    <domain>
        <recommendedName>
            <fullName evidence="7">Glutamine synthetase adenylyl-L-tyrosine phosphorylase</fullName>
            <ecNumber evidence="7">2.7.7.89</ecNumber>
        </recommendedName>
        <alternativeName>
            <fullName evidence="7">Adenylyl removase</fullName>
            <shortName evidence="7">AR</shortName>
            <shortName evidence="7">AT-N</shortName>
        </alternativeName>
    </domain>
    <domain>
        <recommendedName>
            <fullName evidence="7">Glutamine synthetase adenylyl transferase</fullName>
            <ecNumber evidence="7">2.7.7.42</ecNumber>
        </recommendedName>
        <alternativeName>
            <fullName evidence="7">Adenylyl transferase</fullName>
            <shortName evidence="7">AT</shortName>
            <shortName evidence="7">AT-C</shortName>
        </alternativeName>
    </domain>
</protein>
<dbReference type="SUPFAM" id="SSF81593">
    <property type="entry name" value="Nucleotidyltransferase substrate binding subunit/domain"/>
    <property type="match status" value="2"/>
</dbReference>
<dbReference type="GO" id="GO:0008882">
    <property type="term" value="F:[glutamate-ammonia-ligase] adenylyltransferase activity"/>
    <property type="evidence" value="ECO:0007669"/>
    <property type="project" value="UniProtKB-UniRule"/>
</dbReference>
<accession>A0A4Q9VXF1</accession>
<dbReference type="NCBIfam" id="NF008292">
    <property type="entry name" value="PRK11072.1"/>
    <property type="match status" value="1"/>
</dbReference>
<dbReference type="EC" id="2.7.7.89" evidence="7"/>
<dbReference type="PANTHER" id="PTHR30621:SF0">
    <property type="entry name" value="BIFUNCTIONAL GLUTAMINE SYNTHETASE ADENYLYLTRANSFERASE_ADENYLYL-REMOVING ENZYME"/>
    <property type="match status" value="1"/>
</dbReference>
<dbReference type="InterPro" id="IPR043519">
    <property type="entry name" value="NT_sf"/>
</dbReference>
<evidence type="ECO:0000256" key="4">
    <source>
        <dbReference type="ARBA" id="ARBA00022840"/>
    </source>
</evidence>
<keyword evidence="3 7" id="KW-0547">Nucleotide-binding</keyword>
<evidence type="ECO:0000313" key="11">
    <source>
        <dbReference type="Proteomes" id="UP000292781"/>
    </source>
</evidence>
<feature type="region of interest" description="Adenylyl removase" evidence="7">
    <location>
        <begin position="1"/>
        <end position="468"/>
    </location>
</feature>
<comment type="catalytic activity">
    <reaction evidence="7">
        <text>[glutamine synthetase]-L-tyrosine + ATP = [glutamine synthetase]-O(4)-(5'-adenylyl)-L-tyrosine + diphosphate</text>
        <dbReference type="Rhea" id="RHEA:18589"/>
        <dbReference type="Rhea" id="RHEA-COMP:10660"/>
        <dbReference type="Rhea" id="RHEA-COMP:10661"/>
        <dbReference type="ChEBI" id="CHEBI:30616"/>
        <dbReference type="ChEBI" id="CHEBI:33019"/>
        <dbReference type="ChEBI" id="CHEBI:46858"/>
        <dbReference type="ChEBI" id="CHEBI:83624"/>
        <dbReference type="EC" id="2.7.7.42"/>
    </reaction>
</comment>
<dbReference type="InterPro" id="IPR005190">
    <property type="entry name" value="GlnE_rpt_dom"/>
</dbReference>
<evidence type="ECO:0000256" key="6">
    <source>
        <dbReference type="ARBA" id="ARBA00023268"/>
    </source>
</evidence>
<sequence>MDVDTGGDAGALIDRIVRPLAPGDRKAAEIGLSRVLERAAGPAGAPFRAALAADPRIRRVLLGVFGNSPHLTDLAMRDPARLARILASDPAAILAELVAAADGLAAPDEAALMTALRHIKQGAALTIALADLGGVWDIVRVTDALTRLADATLGAAVRFCLADAVARGKLILPDPADPAAGSGWVLLGMGKYGAHELNYSSDIDLIVFFDRSRAKLADPDEAVDLFVKLTKRMVKIMQERTVDGYVFRVDLRLRPDPGATPIAMSLDGAFQYYESMGQNWERAALIKARPVAGDLAAGWNFVSEIRPFIWRKYFDYAAIADVHSIKRQIHAHKGHGEIAVHGHNVKLGRGGIREIEFFVQTQQLIAGGRNPNLRGRGTLDMLARLAEEGWIEAVARDELTEAYGFLRNVEHRIQMVADEQSHCLPDDDAGVARIGRMMGFRGARDFAAALRRRLTCVQGHYARLFENAPDLSSGTGNLVFTGDEDDPGTLDALTAMGYERPRDVTAAVRAWHFGRYPATRSTVARERLTELTPSLLTALAATDNAGAAFLAFDRMLAHLPTGVQLFSLLCSHPALLELLALVMGVAPKLADTLGRRPHVFDTLMDPAFFDAVPSAADLERNLARAFAEAATYEDLLDRARIFGQEQIFLVGVRVLTGTLSAVEAGVAYATLAEVVVRRLFDAVEAEFATIHGRVPGGRAAVVALGKLGGRETTAASDLDLMLLYDFDAEAEASDGPRPLAPSQYYIRLTQRLIAALSAPTAQGLLYEVDFRLRPSGNKGPMATRLAAFESYHAGDAWTWEHMALTRARVIAGPADFAARVAAAVRTVLARPRDPDRLRADVVEMREMIATEKGTTDPWDIKQVAGGLVDVEFVAQYLMLRDAARDPGVLDTNTAGALRRLVAHGSLDPAAGEELLAAMHLFQGLTQALRLAADGPFHPADVPRGMLTLLARVGELPDFATLEAHLRDTEQRTAALCRRLLGRSRGRRPAAAAESMNDR</sequence>
<organism evidence="10 11">
    <name type="scientific">Siculibacillus lacustris</name>
    <dbReference type="NCBI Taxonomy" id="1549641"/>
    <lineage>
        <taxon>Bacteria</taxon>
        <taxon>Pseudomonadati</taxon>
        <taxon>Pseudomonadota</taxon>
        <taxon>Alphaproteobacteria</taxon>
        <taxon>Hyphomicrobiales</taxon>
        <taxon>Ancalomicrobiaceae</taxon>
        <taxon>Siculibacillus</taxon>
    </lineage>
</organism>
<dbReference type="GO" id="GO:0000820">
    <property type="term" value="P:regulation of glutamine family amino acid metabolic process"/>
    <property type="evidence" value="ECO:0007669"/>
    <property type="project" value="UniProtKB-UniRule"/>
</dbReference>
<dbReference type="GO" id="GO:0005524">
    <property type="term" value="F:ATP binding"/>
    <property type="evidence" value="ECO:0007669"/>
    <property type="project" value="UniProtKB-UniRule"/>
</dbReference>
<dbReference type="PANTHER" id="PTHR30621">
    <property type="entry name" value="GLUTAMINE SYNTHETASE ADENYLYLTRANSFERASE"/>
    <property type="match status" value="1"/>
</dbReference>
<feature type="domain" description="PII-uridylyltransferase/Glutamine-synthetase adenylyltransferase" evidence="9">
    <location>
        <begin position="849"/>
        <end position="939"/>
    </location>
</feature>
<dbReference type="EMBL" id="SJFN01000002">
    <property type="protein sequence ID" value="TBW40961.1"/>
    <property type="molecule type" value="Genomic_DNA"/>
</dbReference>
<dbReference type="GO" id="GO:0005829">
    <property type="term" value="C:cytosol"/>
    <property type="evidence" value="ECO:0007669"/>
    <property type="project" value="TreeGrafter"/>
</dbReference>
<keyword evidence="11" id="KW-1185">Reference proteome</keyword>
<evidence type="ECO:0000256" key="2">
    <source>
        <dbReference type="ARBA" id="ARBA00022695"/>
    </source>
</evidence>
<feature type="domain" description="Glutamate-ammonia ligase adenylyltransferase repeated" evidence="8">
    <location>
        <begin position="577"/>
        <end position="820"/>
    </location>
</feature>
<evidence type="ECO:0000256" key="1">
    <source>
        <dbReference type="ARBA" id="ARBA00022679"/>
    </source>
</evidence>
<dbReference type="GO" id="GO:0000287">
    <property type="term" value="F:magnesium ion binding"/>
    <property type="evidence" value="ECO:0007669"/>
    <property type="project" value="UniProtKB-UniRule"/>
</dbReference>
<dbReference type="GO" id="GO:0047388">
    <property type="term" value="F:[glutamine synthetase]-adenylyl-L-tyrosine phosphorylase activity"/>
    <property type="evidence" value="ECO:0007669"/>
    <property type="project" value="UniProtKB-EC"/>
</dbReference>
<evidence type="ECO:0000256" key="7">
    <source>
        <dbReference type="HAMAP-Rule" id="MF_00802"/>
    </source>
</evidence>
<evidence type="ECO:0000256" key="3">
    <source>
        <dbReference type="ARBA" id="ARBA00022741"/>
    </source>
</evidence>
<dbReference type="Gene3D" id="3.30.460.10">
    <property type="entry name" value="Beta Polymerase, domain 2"/>
    <property type="match status" value="2"/>
</dbReference>
<reference evidence="10 11" key="1">
    <citation type="submission" date="2019-02" db="EMBL/GenBank/DDBJ databases">
        <title>Siculibacillus lacustris gen. nov., sp. nov., a new rosette-forming bacterium isolated from a freshwater crater lake (Lake St. Ana, Romania).</title>
        <authorList>
            <person name="Felfoldi T."/>
            <person name="Marton Z."/>
            <person name="Szabo A."/>
            <person name="Mentes A."/>
            <person name="Boka K."/>
            <person name="Marialigeti K."/>
            <person name="Mathe I."/>
            <person name="Koncz M."/>
            <person name="Schumann P."/>
            <person name="Toth E."/>
        </authorList>
    </citation>
    <scope>NUCLEOTIDE SEQUENCE [LARGE SCALE GENOMIC DNA]</scope>
    <source>
        <strain evidence="10 11">SA-279</strain>
    </source>
</reference>
<dbReference type="NCBIfam" id="NF010706">
    <property type="entry name" value="PRK14108.1"/>
    <property type="match status" value="1"/>
</dbReference>
<keyword evidence="2 7" id="KW-0548">Nucleotidyltransferase</keyword>
<evidence type="ECO:0000259" key="9">
    <source>
        <dbReference type="Pfam" id="PF08335"/>
    </source>
</evidence>
<dbReference type="CDD" id="cd05401">
    <property type="entry name" value="NT_GlnE_GlnD_like"/>
    <property type="match status" value="2"/>
</dbReference>
<dbReference type="OrthoDB" id="9759366at2"/>
<comment type="cofactor">
    <cofactor evidence="7">
        <name>Mg(2+)</name>
        <dbReference type="ChEBI" id="CHEBI:18420"/>
    </cofactor>
</comment>
<feature type="domain" description="PII-uridylyltransferase/Glutamine-synthetase adenylyltransferase" evidence="9">
    <location>
        <begin position="325"/>
        <end position="465"/>
    </location>
</feature>
<keyword evidence="6 7" id="KW-0511">Multifunctional enzyme</keyword>
<dbReference type="RefSeq" id="WP_131305452.1">
    <property type="nucleotide sequence ID" value="NZ_SJFN01000002.1"/>
</dbReference>
<keyword evidence="1 7" id="KW-0808">Transferase</keyword>
<keyword evidence="4 7" id="KW-0067">ATP-binding</keyword>
<gene>
    <name evidence="7" type="primary">glnE</name>
    <name evidence="10" type="ORF">EYW49_02050</name>
</gene>
<dbReference type="InterPro" id="IPR013546">
    <property type="entry name" value="PII_UdlTrfase/GS_AdlTrfase"/>
</dbReference>
<evidence type="ECO:0000256" key="5">
    <source>
        <dbReference type="ARBA" id="ARBA00022842"/>
    </source>
</evidence>
<feature type="domain" description="Glutamate-ammonia ligase adenylyltransferase repeated" evidence="8">
    <location>
        <begin position="61"/>
        <end position="301"/>
    </location>
</feature>
<name>A0A4Q9VXF1_9HYPH</name>
<dbReference type="EC" id="2.7.7.42" evidence="7"/>
<feature type="region of interest" description="Adenylyl transferase" evidence="7">
    <location>
        <begin position="472"/>
        <end position="998"/>
    </location>
</feature>
<evidence type="ECO:0000259" key="8">
    <source>
        <dbReference type="Pfam" id="PF03710"/>
    </source>
</evidence>
<evidence type="ECO:0000313" key="10">
    <source>
        <dbReference type="EMBL" id="TBW40961.1"/>
    </source>
</evidence>
<dbReference type="Proteomes" id="UP000292781">
    <property type="component" value="Unassembled WGS sequence"/>
</dbReference>
<keyword evidence="5 7" id="KW-0460">Magnesium</keyword>
<dbReference type="Pfam" id="PF08335">
    <property type="entry name" value="GlnD_UR_UTase"/>
    <property type="match status" value="2"/>
</dbReference>
<comment type="function">
    <text evidence="7">Involved in the regulation of glutamine synthetase GlnA, a key enzyme in the process to assimilate ammonia. When cellular nitrogen levels are high, the C-terminal adenylyl transferase (AT) inactivates GlnA by covalent transfer of an adenylyl group from ATP to specific tyrosine residue of GlnA, thus reducing its activity. Conversely, when nitrogen levels are low, the N-terminal adenylyl removase (AR) activates GlnA by removing the adenylyl group by phosphorolysis, increasing its activity. The regulatory region of GlnE binds the signal transduction protein PII (GlnB) which indicates the nitrogen status of the cell.</text>
</comment>
<dbReference type="Pfam" id="PF03710">
    <property type="entry name" value="GlnE"/>
    <property type="match status" value="2"/>
</dbReference>
<dbReference type="InterPro" id="IPR023057">
    <property type="entry name" value="GlnE"/>
</dbReference>
<comment type="caution">
    <text evidence="10">The sequence shown here is derived from an EMBL/GenBank/DDBJ whole genome shotgun (WGS) entry which is preliminary data.</text>
</comment>